<organism evidence="2 3">
    <name type="scientific">Marivirga atlantica</name>
    <dbReference type="NCBI Taxonomy" id="1548457"/>
    <lineage>
        <taxon>Bacteria</taxon>
        <taxon>Pseudomonadati</taxon>
        <taxon>Bacteroidota</taxon>
        <taxon>Cytophagia</taxon>
        <taxon>Cytophagales</taxon>
        <taxon>Marivirgaceae</taxon>
        <taxon>Marivirga</taxon>
    </lineage>
</organism>
<gene>
    <name evidence="2" type="ORF">JKP34_15195</name>
</gene>
<name>A0A937DKU9_9BACT</name>
<dbReference type="Proteomes" id="UP000642920">
    <property type="component" value="Unassembled WGS sequence"/>
</dbReference>
<sequence length="167" mass="19068">MPKLMIVLISFLTINFSFAQTENTNTEIFKLMQDYSNSSLLNSTICPDSLILISLLSHETTDSLLRTNNSFREILAEAINTDAIVSEINKQNHYYWKPAKFKSENRYLEVGASISKPIFFNDQIAFVIGYLINNSLDQSVYFLRKGQSGKWEVHDKVTCGVYFDSGK</sequence>
<accession>A0A937DKU9</accession>
<dbReference type="AlphaFoldDB" id="A0A937DKU9"/>
<dbReference type="RefSeq" id="WP_201923343.1">
    <property type="nucleotide sequence ID" value="NZ_JAERQG010000004.1"/>
</dbReference>
<keyword evidence="3" id="KW-1185">Reference proteome</keyword>
<evidence type="ECO:0000313" key="3">
    <source>
        <dbReference type="Proteomes" id="UP000642920"/>
    </source>
</evidence>
<feature type="chain" id="PRO_5037229036" evidence="1">
    <location>
        <begin position="20"/>
        <end position="167"/>
    </location>
</feature>
<feature type="signal peptide" evidence="1">
    <location>
        <begin position="1"/>
        <end position="19"/>
    </location>
</feature>
<evidence type="ECO:0000256" key="1">
    <source>
        <dbReference type="SAM" id="SignalP"/>
    </source>
</evidence>
<reference evidence="2" key="1">
    <citation type="submission" date="2021-01" db="EMBL/GenBank/DDBJ databases">
        <title>Marivirga sp. nov., isolated from intertidal surface sediments.</title>
        <authorList>
            <person name="Zhang M."/>
        </authorList>
    </citation>
    <scope>NUCLEOTIDE SEQUENCE</scope>
    <source>
        <strain evidence="2">SM1354</strain>
    </source>
</reference>
<protein>
    <submittedName>
        <fullName evidence="2">Uncharacterized protein</fullName>
    </submittedName>
</protein>
<comment type="caution">
    <text evidence="2">The sequence shown here is derived from an EMBL/GenBank/DDBJ whole genome shotgun (WGS) entry which is preliminary data.</text>
</comment>
<proteinExistence type="predicted"/>
<dbReference type="EMBL" id="JAERQG010000004">
    <property type="protein sequence ID" value="MBL0766611.1"/>
    <property type="molecule type" value="Genomic_DNA"/>
</dbReference>
<evidence type="ECO:0000313" key="2">
    <source>
        <dbReference type="EMBL" id="MBL0766611.1"/>
    </source>
</evidence>
<keyword evidence="1" id="KW-0732">Signal</keyword>